<dbReference type="SUPFAM" id="SSF56672">
    <property type="entry name" value="DNA/RNA polymerases"/>
    <property type="match status" value="1"/>
</dbReference>
<dbReference type="Gene3D" id="1.10.150.20">
    <property type="entry name" value="5' to 3' exonuclease, C-terminal subdomain"/>
    <property type="match status" value="1"/>
</dbReference>
<dbReference type="InterPro" id="IPR043128">
    <property type="entry name" value="Rev_trsase/Diguanyl_cyclase"/>
</dbReference>
<evidence type="ECO:0000256" key="4">
    <source>
        <dbReference type="ARBA" id="ARBA00022490"/>
    </source>
</evidence>
<dbReference type="GO" id="GO:0003684">
    <property type="term" value="F:damaged DNA binding"/>
    <property type="evidence" value="ECO:0007669"/>
    <property type="project" value="InterPro"/>
</dbReference>
<keyword evidence="4 15" id="KW-0963">Cytoplasm</keyword>
<keyword evidence="8 15" id="KW-0479">Metal-binding</keyword>
<comment type="subcellular location">
    <subcellularLocation>
        <location evidence="1 15">Cytoplasm</location>
    </subcellularLocation>
</comment>
<evidence type="ECO:0000256" key="13">
    <source>
        <dbReference type="ARBA" id="ARBA00023204"/>
    </source>
</evidence>
<evidence type="ECO:0000256" key="12">
    <source>
        <dbReference type="ARBA" id="ARBA00023125"/>
    </source>
</evidence>
<dbReference type="KEGG" id="ful:C4N20_14735"/>
<keyword evidence="5 15" id="KW-0808">Transferase</keyword>
<evidence type="ECO:0000256" key="2">
    <source>
        <dbReference type="ARBA" id="ARBA00010945"/>
    </source>
</evidence>
<dbReference type="InterPro" id="IPR022880">
    <property type="entry name" value="DNApol_IV"/>
</dbReference>
<comment type="function">
    <text evidence="15">Poorly processive, error-prone DNA polymerase involved in untargeted mutagenesis. Copies undamaged DNA at stalled replication forks, which arise in vivo from mismatched or misaligned primer ends. These misaligned primers can be extended by PolIV. Exhibits no 3'-5' exonuclease (proofreading) activity. May be involved in translesional synthesis, in conjunction with the beta clamp from PolIII.</text>
</comment>
<dbReference type="InterPro" id="IPR043502">
    <property type="entry name" value="DNA/RNA_pol_sf"/>
</dbReference>
<dbReference type="Pfam" id="PF00817">
    <property type="entry name" value="IMS"/>
    <property type="match status" value="1"/>
</dbReference>
<dbReference type="GO" id="GO:0006261">
    <property type="term" value="P:DNA-templated DNA replication"/>
    <property type="evidence" value="ECO:0007669"/>
    <property type="project" value="UniProtKB-UniRule"/>
</dbReference>
<dbReference type="CDD" id="cd03586">
    <property type="entry name" value="PolY_Pol_IV_kappa"/>
    <property type="match status" value="1"/>
</dbReference>
<comment type="catalytic activity">
    <reaction evidence="14 15">
        <text>DNA(n) + a 2'-deoxyribonucleoside 5'-triphosphate = DNA(n+1) + diphosphate</text>
        <dbReference type="Rhea" id="RHEA:22508"/>
        <dbReference type="Rhea" id="RHEA-COMP:17339"/>
        <dbReference type="Rhea" id="RHEA-COMP:17340"/>
        <dbReference type="ChEBI" id="CHEBI:33019"/>
        <dbReference type="ChEBI" id="CHEBI:61560"/>
        <dbReference type="ChEBI" id="CHEBI:173112"/>
        <dbReference type="EC" id="2.7.7.7"/>
    </reaction>
</comment>
<keyword evidence="11 15" id="KW-0239">DNA-directed DNA polymerase</keyword>
<reference evidence="17 18" key="1">
    <citation type="submission" date="2018-06" db="EMBL/GenBank/DDBJ databases">
        <authorList>
            <consortium name="Pathogen Informatics"/>
            <person name="Doyle S."/>
        </authorList>
    </citation>
    <scope>NUCLEOTIDE SEQUENCE [LARGE SCALE GENOMIC DNA]</scope>
    <source>
        <strain evidence="17 18">NCTC12112</strain>
    </source>
</reference>
<sequence>MKKDRVVLHYDMDSYYASIEIRDNPRLLNKPLVVGGSIVTTASYEARKFGIHSAMKVSDAKKLCPSLLVVPPNKEKYSEISRKIHSLVLRLTHKIEFIALDEGYIDVSDIIDLYPSKEFFAKKFRERIKYHTGLTCSIGIGFNKLSAKLASNINKPSGQYIFTSPLDFTKYISDKNIGIIPGVGKKLSALLAKDSILKVKDIYPYSLAFLCSSYGKSRGELLYSASRGIDYREVEYKKPTHSIGNENTFKYPLNTELEIRREFDDLFEHSYRRLLKDEFISKTVILKIRFSSNETITRSKTLEIPTDSHEKLKKVSDDLLENVDLKDSIRLLGVSFGNLTKKSVRQLAFF</sequence>
<dbReference type="EMBL" id="LS483487">
    <property type="protein sequence ID" value="SQJ02640.1"/>
    <property type="molecule type" value="Genomic_DNA"/>
</dbReference>
<dbReference type="Pfam" id="PF11799">
    <property type="entry name" value="IMS_C"/>
    <property type="match status" value="1"/>
</dbReference>
<protein>
    <recommendedName>
        <fullName evidence="15">DNA polymerase IV</fullName>
        <shortName evidence="15">Pol IV</shortName>
        <ecNumber evidence="15">2.7.7.7</ecNumber>
    </recommendedName>
</protein>
<feature type="domain" description="UmuC" evidence="16">
    <location>
        <begin position="7"/>
        <end position="184"/>
    </location>
</feature>
<dbReference type="GO" id="GO:0042276">
    <property type="term" value="P:error-prone translesion synthesis"/>
    <property type="evidence" value="ECO:0007669"/>
    <property type="project" value="TreeGrafter"/>
</dbReference>
<comment type="cofactor">
    <cofactor evidence="15">
        <name>Mg(2+)</name>
        <dbReference type="ChEBI" id="CHEBI:18420"/>
    </cofactor>
    <text evidence="15">Binds 2 magnesium ions per subunit.</text>
</comment>
<dbReference type="FunFam" id="3.30.1490.100:FF:000004">
    <property type="entry name" value="DNA polymerase IV"/>
    <property type="match status" value="1"/>
</dbReference>
<dbReference type="PROSITE" id="PS50173">
    <property type="entry name" value="UMUC"/>
    <property type="match status" value="1"/>
</dbReference>
<dbReference type="RefSeq" id="WP_005977238.1">
    <property type="nucleotide sequence ID" value="NZ_CABKNW010000002.1"/>
</dbReference>
<feature type="binding site" evidence="15">
    <location>
        <position position="101"/>
    </location>
    <ligand>
        <name>Mg(2+)</name>
        <dbReference type="ChEBI" id="CHEBI:18420"/>
    </ligand>
</feature>
<keyword evidence="9 15" id="KW-0227">DNA damage</keyword>
<evidence type="ECO:0000256" key="9">
    <source>
        <dbReference type="ARBA" id="ARBA00022763"/>
    </source>
</evidence>
<keyword evidence="3 15" id="KW-0515">Mutator protein</keyword>
<dbReference type="InterPro" id="IPR001126">
    <property type="entry name" value="UmuC"/>
</dbReference>
<dbReference type="GeneID" id="78456080"/>
<comment type="similarity">
    <text evidence="2 15">Belongs to the DNA polymerase type-Y family.</text>
</comment>
<evidence type="ECO:0000256" key="1">
    <source>
        <dbReference type="ARBA" id="ARBA00004496"/>
    </source>
</evidence>
<evidence type="ECO:0000256" key="6">
    <source>
        <dbReference type="ARBA" id="ARBA00022695"/>
    </source>
</evidence>
<dbReference type="NCBIfam" id="NF002677">
    <property type="entry name" value="PRK02406.1"/>
    <property type="match status" value="1"/>
</dbReference>
<keyword evidence="6 15" id="KW-0548">Nucleotidyltransferase</keyword>
<dbReference type="Gene3D" id="3.40.1170.60">
    <property type="match status" value="1"/>
</dbReference>
<dbReference type="AlphaFoldDB" id="A0AAX2JAT9"/>
<evidence type="ECO:0000313" key="18">
    <source>
        <dbReference type="Proteomes" id="UP000249008"/>
    </source>
</evidence>
<dbReference type="GO" id="GO:0005829">
    <property type="term" value="C:cytosol"/>
    <property type="evidence" value="ECO:0007669"/>
    <property type="project" value="TreeGrafter"/>
</dbReference>
<dbReference type="InterPro" id="IPR050116">
    <property type="entry name" value="DNA_polymerase-Y"/>
</dbReference>
<evidence type="ECO:0000256" key="5">
    <source>
        <dbReference type="ARBA" id="ARBA00022679"/>
    </source>
</evidence>
<evidence type="ECO:0000256" key="11">
    <source>
        <dbReference type="ARBA" id="ARBA00022932"/>
    </source>
</evidence>
<keyword evidence="13 15" id="KW-0234">DNA repair</keyword>
<keyword evidence="7 15" id="KW-0235">DNA replication</keyword>
<dbReference type="InterPro" id="IPR017961">
    <property type="entry name" value="DNA_pol_Y-fam_little_finger"/>
</dbReference>
<evidence type="ECO:0000256" key="8">
    <source>
        <dbReference type="ARBA" id="ARBA00022723"/>
    </source>
</evidence>
<comment type="subunit">
    <text evidence="15">Monomer.</text>
</comment>
<dbReference type="GO" id="GO:0000287">
    <property type="term" value="F:magnesium ion binding"/>
    <property type="evidence" value="ECO:0007669"/>
    <property type="project" value="UniProtKB-UniRule"/>
</dbReference>
<feature type="active site" evidence="15">
    <location>
        <position position="102"/>
    </location>
</feature>
<dbReference type="GO" id="GO:0003887">
    <property type="term" value="F:DNA-directed DNA polymerase activity"/>
    <property type="evidence" value="ECO:0007669"/>
    <property type="project" value="UniProtKB-UniRule"/>
</dbReference>
<evidence type="ECO:0000259" key="16">
    <source>
        <dbReference type="PROSITE" id="PS50173"/>
    </source>
</evidence>
<dbReference type="GO" id="GO:0009432">
    <property type="term" value="P:SOS response"/>
    <property type="evidence" value="ECO:0007669"/>
    <property type="project" value="TreeGrafter"/>
</dbReference>
<evidence type="ECO:0000256" key="3">
    <source>
        <dbReference type="ARBA" id="ARBA00022457"/>
    </source>
</evidence>
<dbReference type="Pfam" id="PF21999">
    <property type="entry name" value="IMS_HHH_1"/>
    <property type="match status" value="1"/>
</dbReference>
<dbReference type="Gene3D" id="3.30.1490.100">
    <property type="entry name" value="DNA polymerase, Y-family, little finger domain"/>
    <property type="match status" value="1"/>
</dbReference>
<evidence type="ECO:0000256" key="15">
    <source>
        <dbReference type="HAMAP-Rule" id="MF_01113"/>
    </source>
</evidence>
<feature type="site" description="Substrate discrimination" evidence="15">
    <location>
        <position position="16"/>
    </location>
</feature>
<dbReference type="PANTHER" id="PTHR11076">
    <property type="entry name" value="DNA REPAIR POLYMERASE UMUC / TRANSFERASE FAMILY MEMBER"/>
    <property type="match status" value="1"/>
</dbReference>
<proteinExistence type="inferred from homology"/>
<dbReference type="InterPro" id="IPR036775">
    <property type="entry name" value="DNA_pol_Y-fam_lit_finger_sf"/>
</dbReference>
<evidence type="ECO:0000256" key="10">
    <source>
        <dbReference type="ARBA" id="ARBA00022842"/>
    </source>
</evidence>
<accession>A0AAX2JAT9</accession>
<dbReference type="PANTHER" id="PTHR11076:SF33">
    <property type="entry name" value="DNA POLYMERASE KAPPA"/>
    <property type="match status" value="1"/>
</dbReference>
<feature type="binding site" evidence="15">
    <location>
        <position position="11"/>
    </location>
    <ligand>
        <name>Mg(2+)</name>
        <dbReference type="ChEBI" id="CHEBI:18420"/>
    </ligand>
</feature>
<dbReference type="HAMAP" id="MF_01113">
    <property type="entry name" value="DNApol_IV"/>
    <property type="match status" value="1"/>
</dbReference>
<keyword evidence="12 15" id="KW-0238">DNA-binding</keyword>
<dbReference type="EC" id="2.7.7.7" evidence="15"/>
<evidence type="ECO:0000313" key="17">
    <source>
        <dbReference type="EMBL" id="SQJ02640.1"/>
    </source>
</evidence>
<organism evidence="17 18">
    <name type="scientific">Fusobacterium ulcerans</name>
    <dbReference type="NCBI Taxonomy" id="861"/>
    <lineage>
        <taxon>Bacteria</taxon>
        <taxon>Fusobacteriati</taxon>
        <taxon>Fusobacteriota</taxon>
        <taxon>Fusobacteriia</taxon>
        <taxon>Fusobacteriales</taxon>
        <taxon>Fusobacteriaceae</taxon>
        <taxon>Fusobacterium</taxon>
    </lineage>
</organism>
<dbReference type="Gene3D" id="3.30.70.270">
    <property type="match status" value="1"/>
</dbReference>
<evidence type="ECO:0000256" key="14">
    <source>
        <dbReference type="ARBA" id="ARBA00049244"/>
    </source>
</evidence>
<dbReference type="Proteomes" id="UP000249008">
    <property type="component" value="Chromosome 1"/>
</dbReference>
<evidence type="ECO:0000256" key="7">
    <source>
        <dbReference type="ARBA" id="ARBA00022705"/>
    </source>
</evidence>
<gene>
    <name evidence="15 17" type="primary">dinB</name>
    <name evidence="17" type="ORF">NCTC12112_01519</name>
</gene>
<dbReference type="GO" id="GO:0006281">
    <property type="term" value="P:DNA repair"/>
    <property type="evidence" value="ECO:0007669"/>
    <property type="project" value="UniProtKB-UniRule"/>
</dbReference>
<keyword evidence="10 15" id="KW-0460">Magnesium</keyword>
<name>A0AAX2JAT9_9FUSO</name>
<dbReference type="SUPFAM" id="SSF100879">
    <property type="entry name" value="Lesion bypass DNA polymerase (Y-family), little finger domain"/>
    <property type="match status" value="1"/>
</dbReference>
<dbReference type="InterPro" id="IPR053848">
    <property type="entry name" value="IMS_HHH_1"/>
</dbReference>